<accession>A0A226X741</accession>
<dbReference type="OrthoDB" id="8994990at2"/>
<evidence type="ECO:0000256" key="2">
    <source>
        <dbReference type="SAM" id="SignalP"/>
    </source>
</evidence>
<evidence type="ECO:0008006" key="5">
    <source>
        <dbReference type="Google" id="ProtNLM"/>
    </source>
</evidence>
<gene>
    <name evidence="3" type="ORF">BSU04_07245</name>
</gene>
<protein>
    <recommendedName>
        <fullName evidence="5">Type IV conjugative transfer system lipoprotein TraV</fullName>
    </recommendedName>
</protein>
<evidence type="ECO:0000313" key="3">
    <source>
        <dbReference type="EMBL" id="OXC79305.1"/>
    </source>
</evidence>
<dbReference type="InterPro" id="IPR014118">
    <property type="entry name" value="T4SS_TraV"/>
</dbReference>
<evidence type="ECO:0000313" key="4">
    <source>
        <dbReference type="Proteomes" id="UP000214720"/>
    </source>
</evidence>
<proteinExistence type="predicted"/>
<feature type="chain" id="PRO_5012533727" description="Type IV conjugative transfer system lipoprotein TraV" evidence="2">
    <location>
        <begin position="29"/>
        <end position="227"/>
    </location>
</feature>
<dbReference type="EMBL" id="MTHB01000042">
    <property type="protein sequence ID" value="OXC79305.1"/>
    <property type="molecule type" value="Genomic_DNA"/>
</dbReference>
<feature type="region of interest" description="Disordered" evidence="1">
    <location>
        <begin position="188"/>
        <end position="227"/>
    </location>
</feature>
<keyword evidence="2" id="KW-0732">Signal</keyword>
<evidence type="ECO:0000256" key="1">
    <source>
        <dbReference type="SAM" id="MobiDB-lite"/>
    </source>
</evidence>
<feature type="signal peptide" evidence="2">
    <location>
        <begin position="1"/>
        <end position="28"/>
    </location>
</feature>
<organism evidence="3 4">
    <name type="scientific">Caballeronia sordidicola</name>
    <name type="common">Burkholderia sordidicola</name>
    <dbReference type="NCBI Taxonomy" id="196367"/>
    <lineage>
        <taxon>Bacteria</taxon>
        <taxon>Pseudomonadati</taxon>
        <taxon>Pseudomonadota</taxon>
        <taxon>Betaproteobacteria</taxon>
        <taxon>Burkholderiales</taxon>
        <taxon>Burkholderiaceae</taxon>
        <taxon>Caballeronia</taxon>
    </lineage>
</organism>
<dbReference type="PROSITE" id="PS51257">
    <property type="entry name" value="PROKAR_LIPOPROTEIN"/>
    <property type="match status" value="1"/>
</dbReference>
<sequence>MKQTRFPHFLTVALLVGLAAALSGCSTAFNPIGSNSYDCNRKQDPTSIYCHSFKAVENSTNGELPDSRFDTALKFSQYDKATEIAPVGSDKSHPAVKAGAGETVNIGSGSLPQLGGADLMPQDGSPVRVGPVVLRTWIKSFVDGNDMRVSSTVVYKEVVPTHWAGFDGSDPASAEGGSYPHKTVEAKTIGAPKAQPELSQHTDFIQPGSQSSASESPGSSMPNSMPQ</sequence>
<dbReference type="RefSeq" id="WP_089159895.1">
    <property type="nucleotide sequence ID" value="NZ_MTHB01000042.1"/>
</dbReference>
<reference evidence="4" key="1">
    <citation type="submission" date="2017-01" db="EMBL/GenBank/DDBJ databases">
        <title>Genome Analysis of Deinococcus marmoris KOPRI26562.</title>
        <authorList>
            <person name="Kim J.H."/>
            <person name="Oh H.-M."/>
        </authorList>
    </citation>
    <scope>NUCLEOTIDE SEQUENCE [LARGE SCALE GENOMIC DNA]</scope>
    <source>
        <strain evidence="4">PAMC 26633</strain>
    </source>
</reference>
<feature type="compositionally biased region" description="Low complexity" evidence="1">
    <location>
        <begin position="206"/>
        <end position="227"/>
    </location>
</feature>
<comment type="caution">
    <text evidence="3">The sequence shown here is derived from an EMBL/GenBank/DDBJ whole genome shotgun (WGS) entry which is preliminary data.</text>
</comment>
<dbReference type="Pfam" id="PF09676">
    <property type="entry name" value="TraV"/>
    <property type="match status" value="1"/>
</dbReference>
<dbReference type="Proteomes" id="UP000214720">
    <property type="component" value="Unassembled WGS sequence"/>
</dbReference>
<name>A0A226X741_CABSO</name>
<dbReference type="AlphaFoldDB" id="A0A226X741"/>